<dbReference type="GO" id="GO:0015627">
    <property type="term" value="C:type II protein secretion system complex"/>
    <property type="evidence" value="ECO:0007669"/>
    <property type="project" value="InterPro"/>
</dbReference>
<feature type="compositionally biased region" description="Acidic residues" evidence="10">
    <location>
        <begin position="127"/>
        <end position="136"/>
    </location>
</feature>
<dbReference type="Pfam" id="PF07963">
    <property type="entry name" value="N_methyl"/>
    <property type="match status" value="1"/>
</dbReference>
<evidence type="ECO:0000256" key="2">
    <source>
        <dbReference type="ARBA" id="ARBA00009984"/>
    </source>
</evidence>
<feature type="domain" description="Type II secretion system protein GspG C-terminal" evidence="12">
    <location>
        <begin position="37"/>
        <end position="142"/>
    </location>
</feature>
<evidence type="ECO:0000256" key="8">
    <source>
        <dbReference type="ARBA" id="ARBA00022989"/>
    </source>
</evidence>
<keyword evidence="7 11" id="KW-0812">Transmembrane</keyword>
<evidence type="ECO:0000256" key="3">
    <source>
        <dbReference type="ARBA" id="ARBA00020042"/>
    </source>
</evidence>
<dbReference type="Pfam" id="PF08334">
    <property type="entry name" value="T2SSG"/>
    <property type="match status" value="1"/>
</dbReference>
<evidence type="ECO:0000256" key="6">
    <source>
        <dbReference type="ARBA" id="ARBA00022519"/>
    </source>
</evidence>
<keyword evidence="6" id="KW-0997">Cell inner membrane</keyword>
<accession>A0A7C3C936</accession>
<reference evidence="13" key="1">
    <citation type="journal article" date="2020" name="mSystems">
        <title>Genome- and Community-Level Interaction Insights into Carbon Utilization and Element Cycling Functions of Hydrothermarchaeota in Hydrothermal Sediment.</title>
        <authorList>
            <person name="Zhou Z."/>
            <person name="Liu Y."/>
            <person name="Xu W."/>
            <person name="Pan J."/>
            <person name="Luo Z.H."/>
            <person name="Li M."/>
        </authorList>
    </citation>
    <scope>NUCLEOTIDE SEQUENCE [LARGE SCALE GENOMIC DNA]</scope>
    <source>
        <strain evidence="13">HyVt-489</strain>
    </source>
</reference>
<name>A0A7C3C936_9PROT</name>
<comment type="similarity">
    <text evidence="2">Belongs to the GSP G family.</text>
</comment>
<feature type="transmembrane region" description="Helical" evidence="11">
    <location>
        <begin position="20"/>
        <end position="39"/>
    </location>
</feature>
<dbReference type="InterPro" id="IPR045584">
    <property type="entry name" value="Pilin-like"/>
</dbReference>
<protein>
    <recommendedName>
        <fullName evidence="3">Type II secretion system core protein G</fullName>
    </recommendedName>
</protein>
<evidence type="ECO:0000256" key="7">
    <source>
        <dbReference type="ARBA" id="ARBA00022692"/>
    </source>
</evidence>
<evidence type="ECO:0000256" key="4">
    <source>
        <dbReference type="ARBA" id="ARBA00022475"/>
    </source>
</evidence>
<dbReference type="GO" id="GO:0005886">
    <property type="term" value="C:plasma membrane"/>
    <property type="evidence" value="ECO:0007669"/>
    <property type="project" value="UniProtKB-SubCell"/>
</dbReference>
<evidence type="ECO:0000256" key="10">
    <source>
        <dbReference type="SAM" id="MobiDB-lite"/>
    </source>
</evidence>
<evidence type="ECO:0000313" key="13">
    <source>
        <dbReference type="EMBL" id="HFB54686.1"/>
    </source>
</evidence>
<dbReference type="SUPFAM" id="SSF54523">
    <property type="entry name" value="Pili subunits"/>
    <property type="match status" value="1"/>
</dbReference>
<comment type="subcellular location">
    <subcellularLocation>
        <location evidence="1">Cell inner membrane</location>
        <topology evidence="1">Single-pass membrane protein</topology>
    </subcellularLocation>
</comment>
<dbReference type="Proteomes" id="UP000886042">
    <property type="component" value="Unassembled WGS sequence"/>
</dbReference>
<dbReference type="Gene3D" id="3.30.700.10">
    <property type="entry name" value="Glycoprotein, Type 4 Pilin"/>
    <property type="match status" value="1"/>
</dbReference>
<dbReference type="InterPro" id="IPR012902">
    <property type="entry name" value="N_methyl_site"/>
</dbReference>
<gene>
    <name evidence="13" type="primary">gspG</name>
    <name evidence="13" type="ORF">ENJ46_02085</name>
</gene>
<dbReference type="NCBIfam" id="TIGR01710">
    <property type="entry name" value="typeII_sec_gspG"/>
    <property type="match status" value="1"/>
</dbReference>
<dbReference type="NCBIfam" id="TIGR02532">
    <property type="entry name" value="IV_pilin_GFxxxE"/>
    <property type="match status" value="1"/>
</dbReference>
<organism evidence="13">
    <name type="scientific">Hellea balneolensis</name>
    <dbReference type="NCBI Taxonomy" id="287478"/>
    <lineage>
        <taxon>Bacteria</taxon>
        <taxon>Pseudomonadati</taxon>
        <taxon>Pseudomonadota</taxon>
        <taxon>Alphaproteobacteria</taxon>
        <taxon>Maricaulales</taxon>
        <taxon>Robiginitomaculaceae</taxon>
        <taxon>Hellea</taxon>
    </lineage>
</organism>
<dbReference type="GO" id="GO:0015628">
    <property type="term" value="P:protein secretion by the type II secretion system"/>
    <property type="evidence" value="ECO:0007669"/>
    <property type="project" value="InterPro"/>
</dbReference>
<dbReference type="PROSITE" id="PS00409">
    <property type="entry name" value="PROKAR_NTER_METHYL"/>
    <property type="match status" value="1"/>
</dbReference>
<dbReference type="EMBL" id="DRMN01000139">
    <property type="protein sequence ID" value="HFB54686.1"/>
    <property type="molecule type" value="Genomic_DNA"/>
</dbReference>
<keyword evidence="9 11" id="KW-0472">Membrane</keyword>
<keyword evidence="5" id="KW-0488">Methylation</keyword>
<keyword evidence="4" id="KW-1003">Cell membrane</keyword>
<dbReference type="InterPro" id="IPR013545">
    <property type="entry name" value="T2SS_protein-GspG_C"/>
</dbReference>
<dbReference type="PRINTS" id="PR00813">
    <property type="entry name" value="BCTERIALGSPG"/>
</dbReference>
<dbReference type="InterPro" id="IPR000983">
    <property type="entry name" value="Bac_GSPG_pilin"/>
</dbReference>
<evidence type="ECO:0000256" key="11">
    <source>
        <dbReference type="SAM" id="Phobius"/>
    </source>
</evidence>
<evidence type="ECO:0000256" key="1">
    <source>
        <dbReference type="ARBA" id="ARBA00004377"/>
    </source>
</evidence>
<evidence type="ECO:0000256" key="5">
    <source>
        <dbReference type="ARBA" id="ARBA00022481"/>
    </source>
</evidence>
<dbReference type="PANTHER" id="PTHR30093:SF44">
    <property type="entry name" value="TYPE II SECRETION SYSTEM CORE PROTEIN G"/>
    <property type="match status" value="1"/>
</dbReference>
<comment type="caution">
    <text evidence="13">The sequence shown here is derived from an EMBL/GenBank/DDBJ whole genome shotgun (WGS) entry which is preliminary data.</text>
</comment>
<proteinExistence type="inferred from homology"/>
<evidence type="ECO:0000256" key="9">
    <source>
        <dbReference type="ARBA" id="ARBA00023136"/>
    </source>
</evidence>
<keyword evidence="8 11" id="KW-1133">Transmembrane helix</keyword>
<dbReference type="InterPro" id="IPR010054">
    <property type="entry name" value="Type2_sec_GspG"/>
</dbReference>
<sequence length="144" mass="16219">MKTYISRKEQSEQGFTLVEVMVTMVIIGLLATVVVLNVLPAQDKAMSQKSLADVRLLSQAVEMYRLDMNTYPESLEQLRSQTSGENDPRYRKGGYIQFLPDDPWGRAYLYSYPGEHDTFDIWTLGADGEEGGEGSDADITSWQP</sequence>
<evidence type="ECO:0000259" key="12">
    <source>
        <dbReference type="Pfam" id="PF08334"/>
    </source>
</evidence>
<dbReference type="PANTHER" id="PTHR30093">
    <property type="entry name" value="GENERAL SECRETION PATHWAY PROTEIN G"/>
    <property type="match status" value="1"/>
</dbReference>
<dbReference type="AlphaFoldDB" id="A0A7C3C936"/>
<feature type="region of interest" description="Disordered" evidence="10">
    <location>
        <begin position="125"/>
        <end position="144"/>
    </location>
</feature>